<feature type="zinc finger region" description="C3H1-type" evidence="6">
    <location>
        <begin position="96"/>
        <end position="123"/>
    </location>
</feature>
<keyword evidence="4 6" id="KW-0862">Zinc</keyword>
<dbReference type="PROSITE" id="PS50103">
    <property type="entry name" value="ZF_C3H1"/>
    <property type="match status" value="2"/>
</dbReference>
<dbReference type="GO" id="GO:0003729">
    <property type="term" value="F:mRNA binding"/>
    <property type="evidence" value="ECO:0007669"/>
    <property type="project" value="InterPro"/>
</dbReference>
<dbReference type="InterPro" id="IPR036855">
    <property type="entry name" value="Znf_CCCH_sf"/>
</dbReference>
<keyword evidence="3 6" id="KW-0863">Zinc-finger</keyword>
<dbReference type="PANTHER" id="PTHR12547">
    <property type="entry name" value="CCCH ZINC FINGER/TIS11-RELATED"/>
    <property type="match status" value="1"/>
</dbReference>
<dbReference type="Gene3D" id="4.10.1000.10">
    <property type="entry name" value="Zinc finger, CCCH-type"/>
    <property type="match status" value="2"/>
</dbReference>
<dbReference type="Pfam" id="PF00642">
    <property type="entry name" value="zf-CCCH"/>
    <property type="match status" value="1"/>
</dbReference>
<keyword evidence="1 6" id="KW-0479">Metal-binding</keyword>
<gene>
    <name evidence="9" type="ORF">SASPL_102532</name>
</gene>
<dbReference type="AlphaFoldDB" id="A0A8X9AC84"/>
<dbReference type="FunFam" id="4.10.1000.10:FF:000045">
    <property type="entry name" value="Zinc finger, CCCH-type"/>
    <property type="match status" value="1"/>
</dbReference>
<proteinExistence type="predicted"/>
<evidence type="ECO:0000256" key="2">
    <source>
        <dbReference type="ARBA" id="ARBA00022737"/>
    </source>
</evidence>
<dbReference type="InterPro" id="IPR041367">
    <property type="entry name" value="Znf-CCCH_4"/>
</dbReference>
<evidence type="ECO:0000256" key="6">
    <source>
        <dbReference type="PROSITE-ProRule" id="PRU00723"/>
    </source>
</evidence>
<evidence type="ECO:0000313" key="10">
    <source>
        <dbReference type="Proteomes" id="UP000298416"/>
    </source>
</evidence>
<accession>A0A8X9AC84</accession>
<feature type="domain" description="C3H1-type" evidence="8">
    <location>
        <begin position="96"/>
        <end position="123"/>
    </location>
</feature>
<evidence type="ECO:0000256" key="4">
    <source>
        <dbReference type="ARBA" id="ARBA00022833"/>
    </source>
</evidence>
<dbReference type="SUPFAM" id="SSF90229">
    <property type="entry name" value="CCCH zinc finger"/>
    <property type="match status" value="2"/>
</dbReference>
<evidence type="ECO:0000256" key="5">
    <source>
        <dbReference type="ARBA" id="ARBA00023125"/>
    </source>
</evidence>
<evidence type="ECO:0000313" key="9">
    <source>
        <dbReference type="EMBL" id="KAG6437612.1"/>
    </source>
</evidence>
<sequence>MDMHRDNGFSSGNVVQIICGNGGSENWGPGSCDQAIWATEDDYGMWSGEASGDTNSNSNYEGMPSQDRSGSEPPSKRSKSGDLMSSNRSKAIGKMFYKSKLCCKFRAGTCPYVTTCNFAHNIEELRKPPPNWQEIVDAHEEDRPVSSEPREEFQIPIVGATEETQRSNKGRHCKKFYTEEGCPYGENCTFLHDEQSKTRESVAISLGPGSSASGYGNNANSVALKLKQIGKQGFVISGSLPGIARLAESAISPMEQQMCGRIHHCSVSSPGSCTVQLHNHGGLDSEVKDASTQGEVATKTSVDSILASVTSVPYSNGYHLGVPAQRLPNVVQMTGHRPTQKWKGPDKISKIHGDWIDDL</sequence>
<reference evidence="9" key="1">
    <citation type="submission" date="2018-01" db="EMBL/GenBank/DDBJ databases">
        <authorList>
            <person name="Mao J.F."/>
        </authorList>
    </citation>
    <scope>NUCLEOTIDE SEQUENCE</scope>
    <source>
        <strain evidence="9">Huo1</strain>
        <tissue evidence="9">Leaf</tissue>
    </source>
</reference>
<dbReference type="Pfam" id="PF18044">
    <property type="entry name" value="zf-CCCH_4"/>
    <property type="match status" value="1"/>
</dbReference>
<evidence type="ECO:0000256" key="1">
    <source>
        <dbReference type="ARBA" id="ARBA00022723"/>
    </source>
</evidence>
<dbReference type="GO" id="GO:0003677">
    <property type="term" value="F:DNA binding"/>
    <property type="evidence" value="ECO:0007669"/>
    <property type="project" value="UniProtKB-KW"/>
</dbReference>
<feature type="region of interest" description="Disordered" evidence="7">
    <location>
        <begin position="44"/>
        <end position="86"/>
    </location>
</feature>
<dbReference type="PANTHER" id="PTHR12547:SF156">
    <property type="entry name" value="ZINC FINGER CCCH DOMAIN-CONTAINING PROTEIN 12"/>
    <property type="match status" value="1"/>
</dbReference>
<evidence type="ECO:0000256" key="7">
    <source>
        <dbReference type="SAM" id="MobiDB-lite"/>
    </source>
</evidence>
<name>A0A8X9AC84_SALSN</name>
<protein>
    <recommendedName>
        <fullName evidence="8">C3H1-type domain-containing protein</fullName>
    </recommendedName>
</protein>
<dbReference type="EMBL" id="PNBA02000001">
    <property type="protein sequence ID" value="KAG6437612.1"/>
    <property type="molecule type" value="Genomic_DNA"/>
</dbReference>
<evidence type="ECO:0000256" key="3">
    <source>
        <dbReference type="ARBA" id="ARBA00022771"/>
    </source>
</evidence>
<reference evidence="9" key="2">
    <citation type="submission" date="2020-08" db="EMBL/GenBank/DDBJ databases">
        <title>Plant Genome Project.</title>
        <authorList>
            <person name="Zhang R.-G."/>
        </authorList>
    </citation>
    <scope>NUCLEOTIDE SEQUENCE</scope>
    <source>
        <strain evidence="9">Huo1</strain>
        <tissue evidence="9">Leaf</tissue>
    </source>
</reference>
<dbReference type="InterPro" id="IPR000571">
    <property type="entry name" value="Znf_CCCH"/>
</dbReference>
<feature type="domain" description="C3H1-type" evidence="8">
    <location>
        <begin position="167"/>
        <end position="195"/>
    </location>
</feature>
<organism evidence="9">
    <name type="scientific">Salvia splendens</name>
    <name type="common">Scarlet sage</name>
    <dbReference type="NCBI Taxonomy" id="180675"/>
    <lineage>
        <taxon>Eukaryota</taxon>
        <taxon>Viridiplantae</taxon>
        <taxon>Streptophyta</taxon>
        <taxon>Embryophyta</taxon>
        <taxon>Tracheophyta</taxon>
        <taxon>Spermatophyta</taxon>
        <taxon>Magnoliopsida</taxon>
        <taxon>eudicotyledons</taxon>
        <taxon>Gunneridae</taxon>
        <taxon>Pentapetalae</taxon>
        <taxon>asterids</taxon>
        <taxon>lamiids</taxon>
        <taxon>Lamiales</taxon>
        <taxon>Lamiaceae</taxon>
        <taxon>Nepetoideae</taxon>
        <taxon>Mentheae</taxon>
        <taxon>Salviinae</taxon>
        <taxon>Salvia</taxon>
        <taxon>Salvia subgen. Calosphace</taxon>
        <taxon>core Calosphace</taxon>
    </lineage>
</organism>
<dbReference type="GO" id="GO:0006355">
    <property type="term" value="P:regulation of DNA-templated transcription"/>
    <property type="evidence" value="ECO:0007669"/>
    <property type="project" value="UniProtKB-ARBA"/>
</dbReference>
<evidence type="ECO:0000259" key="8">
    <source>
        <dbReference type="PROSITE" id="PS50103"/>
    </source>
</evidence>
<feature type="zinc finger region" description="C3H1-type" evidence="6">
    <location>
        <begin position="167"/>
        <end position="195"/>
    </location>
</feature>
<dbReference type="FunFam" id="4.10.1000.10:FF:000016">
    <property type="entry name" value="Zinc finger CCCH domain-containing protein"/>
    <property type="match status" value="1"/>
</dbReference>
<keyword evidence="2" id="KW-0677">Repeat</keyword>
<dbReference type="InterPro" id="IPR045877">
    <property type="entry name" value="ZFP36-like"/>
</dbReference>
<dbReference type="SMART" id="SM00356">
    <property type="entry name" value="ZnF_C3H1"/>
    <property type="match status" value="2"/>
</dbReference>
<dbReference type="GO" id="GO:0008270">
    <property type="term" value="F:zinc ion binding"/>
    <property type="evidence" value="ECO:0007669"/>
    <property type="project" value="UniProtKB-KW"/>
</dbReference>
<keyword evidence="10" id="KW-1185">Reference proteome</keyword>
<comment type="caution">
    <text evidence="9">The sequence shown here is derived from an EMBL/GenBank/DDBJ whole genome shotgun (WGS) entry which is preliminary data.</text>
</comment>
<dbReference type="Proteomes" id="UP000298416">
    <property type="component" value="Unassembled WGS sequence"/>
</dbReference>
<keyword evidence="5" id="KW-0238">DNA-binding</keyword>